<feature type="domain" description="HTH gntR-type" evidence="5">
    <location>
        <begin position="8"/>
        <end position="76"/>
    </location>
</feature>
<dbReference type="PROSITE" id="PS50949">
    <property type="entry name" value="HTH_GNTR"/>
    <property type="match status" value="1"/>
</dbReference>
<dbReference type="EMBL" id="JBHLVF010000023">
    <property type="protein sequence ID" value="MFC0392836.1"/>
    <property type="molecule type" value="Genomic_DNA"/>
</dbReference>
<dbReference type="PANTHER" id="PTHR30146">
    <property type="entry name" value="LACI-RELATED TRANSCRIPTIONAL REPRESSOR"/>
    <property type="match status" value="1"/>
</dbReference>
<dbReference type="InterPro" id="IPR000524">
    <property type="entry name" value="Tscrpt_reg_HTH_GntR"/>
</dbReference>
<evidence type="ECO:0000256" key="1">
    <source>
        <dbReference type="ARBA" id="ARBA00022491"/>
    </source>
</evidence>
<evidence type="ECO:0000313" key="7">
    <source>
        <dbReference type="Proteomes" id="UP001589818"/>
    </source>
</evidence>
<dbReference type="InterPro" id="IPR028082">
    <property type="entry name" value="Peripla_BP_I"/>
</dbReference>
<dbReference type="InterPro" id="IPR036388">
    <property type="entry name" value="WH-like_DNA-bd_sf"/>
</dbReference>
<dbReference type="SUPFAM" id="SSF53822">
    <property type="entry name" value="Periplasmic binding protein-like I"/>
    <property type="match status" value="1"/>
</dbReference>
<evidence type="ECO:0000256" key="3">
    <source>
        <dbReference type="ARBA" id="ARBA00023125"/>
    </source>
</evidence>
<proteinExistence type="predicted"/>
<dbReference type="Gene3D" id="3.40.50.2300">
    <property type="match status" value="2"/>
</dbReference>
<dbReference type="SUPFAM" id="SSF46785">
    <property type="entry name" value="Winged helix' DNA-binding domain"/>
    <property type="match status" value="1"/>
</dbReference>
<reference evidence="6 7" key="1">
    <citation type="submission" date="2024-09" db="EMBL/GenBank/DDBJ databases">
        <authorList>
            <person name="Sun Q."/>
            <person name="Mori K."/>
        </authorList>
    </citation>
    <scope>NUCLEOTIDE SEQUENCE [LARGE SCALE GENOMIC DNA]</scope>
    <source>
        <strain evidence="6 7">CCM 4839</strain>
    </source>
</reference>
<dbReference type="RefSeq" id="WP_204818742.1">
    <property type="nucleotide sequence ID" value="NZ_JANHOF010000005.1"/>
</dbReference>
<dbReference type="InterPro" id="IPR046335">
    <property type="entry name" value="LacI/GalR-like_sensor"/>
</dbReference>
<keyword evidence="4" id="KW-0804">Transcription</keyword>
<keyword evidence="7" id="KW-1185">Reference proteome</keyword>
<dbReference type="PRINTS" id="PR00035">
    <property type="entry name" value="HTHGNTR"/>
</dbReference>
<dbReference type="Pfam" id="PF13377">
    <property type="entry name" value="Peripla_BP_3"/>
    <property type="match status" value="1"/>
</dbReference>
<evidence type="ECO:0000259" key="5">
    <source>
        <dbReference type="PROSITE" id="PS50949"/>
    </source>
</evidence>
<dbReference type="InterPro" id="IPR036390">
    <property type="entry name" value="WH_DNA-bd_sf"/>
</dbReference>
<sequence length="364" mass="41081">MDKKEKRTPLYSQVRDYVRDQIQQGKWKEGHRLPSETQLSRQFDVSRITIRSALTQLVDEGIIYRIQGRGSFVTMNEQSGEPVRYQKAEEELQLIAFMIPRVEGRFTTSLLTGVDNELAHSKYRIMLLRTNDSQEAEEQLLHEAVRSGVKGIIVYPADGQTYNETMLRLSMDRFPIIVIDRYLRGVDTNCVCSDHFAGAYAATEHLLKLSHREIAFISTSFTGTTSLEERLEGYKQALADHGVAFDRRRVLDCAEPEAIRRFLSEQSGLTALFAANDGVGLASIRAAEAIGKSVPEQLSVVFFDDYDHAEDAKIPPTCVAQQGVEIGRQSAQRLLSLLERPNQERIRIRVPAQLIVRRSTAPPG</sequence>
<dbReference type="Gene3D" id="1.10.10.10">
    <property type="entry name" value="Winged helix-like DNA-binding domain superfamily/Winged helix DNA-binding domain"/>
    <property type="match status" value="1"/>
</dbReference>
<dbReference type="CDD" id="cd07377">
    <property type="entry name" value="WHTH_GntR"/>
    <property type="match status" value="1"/>
</dbReference>
<organism evidence="6 7">
    <name type="scientific">Paenibacillus mendelii</name>
    <dbReference type="NCBI Taxonomy" id="206163"/>
    <lineage>
        <taxon>Bacteria</taxon>
        <taxon>Bacillati</taxon>
        <taxon>Bacillota</taxon>
        <taxon>Bacilli</taxon>
        <taxon>Bacillales</taxon>
        <taxon>Paenibacillaceae</taxon>
        <taxon>Paenibacillus</taxon>
    </lineage>
</organism>
<accession>A0ABV6JAC6</accession>
<dbReference type="Pfam" id="PF00392">
    <property type="entry name" value="GntR"/>
    <property type="match status" value="1"/>
</dbReference>
<keyword evidence="3" id="KW-0238">DNA-binding</keyword>
<evidence type="ECO:0000313" key="6">
    <source>
        <dbReference type="EMBL" id="MFC0392836.1"/>
    </source>
</evidence>
<evidence type="ECO:0000256" key="4">
    <source>
        <dbReference type="ARBA" id="ARBA00023163"/>
    </source>
</evidence>
<gene>
    <name evidence="6" type="ORF">ACFFJ8_15805</name>
</gene>
<keyword evidence="1" id="KW-0678">Repressor</keyword>
<dbReference type="CDD" id="cd06267">
    <property type="entry name" value="PBP1_LacI_sugar_binding-like"/>
    <property type="match status" value="1"/>
</dbReference>
<evidence type="ECO:0000256" key="2">
    <source>
        <dbReference type="ARBA" id="ARBA00023015"/>
    </source>
</evidence>
<dbReference type="Proteomes" id="UP001589818">
    <property type="component" value="Unassembled WGS sequence"/>
</dbReference>
<protein>
    <submittedName>
        <fullName evidence="6">GntR family transcriptional regulator</fullName>
    </submittedName>
</protein>
<comment type="caution">
    <text evidence="6">The sequence shown here is derived from an EMBL/GenBank/DDBJ whole genome shotgun (WGS) entry which is preliminary data.</text>
</comment>
<dbReference type="PANTHER" id="PTHR30146:SF95">
    <property type="entry name" value="RIBOSE OPERON REPRESSOR"/>
    <property type="match status" value="1"/>
</dbReference>
<dbReference type="SMART" id="SM00345">
    <property type="entry name" value="HTH_GNTR"/>
    <property type="match status" value="1"/>
</dbReference>
<keyword evidence="2" id="KW-0805">Transcription regulation</keyword>
<name>A0ABV6JAC6_9BACL</name>